<evidence type="ECO:0000256" key="5">
    <source>
        <dbReference type="ARBA" id="ARBA00022801"/>
    </source>
</evidence>
<dbReference type="PANTHER" id="PTHR33794:SF1">
    <property type="entry name" value="BACILLOLYSIN"/>
    <property type="match status" value="1"/>
</dbReference>
<dbReference type="PANTHER" id="PTHR33794">
    <property type="entry name" value="BACILLOLYSIN"/>
    <property type="match status" value="1"/>
</dbReference>
<dbReference type="Proteomes" id="UP001595993">
    <property type="component" value="Unassembled WGS sequence"/>
</dbReference>
<dbReference type="InterPro" id="IPR023612">
    <property type="entry name" value="Peptidase_M4"/>
</dbReference>
<evidence type="ECO:0000259" key="9">
    <source>
        <dbReference type="Pfam" id="PF01447"/>
    </source>
</evidence>
<evidence type="ECO:0000313" key="13">
    <source>
        <dbReference type="Proteomes" id="UP001595993"/>
    </source>
</evidence>
<dbReference type="Pfam" id="PF01447">
    <property type="entry name" value="Peptidase_M4"/>
    <property type="match status" value="1"/>
</dbReference>
<dbReference type="RefSeq" id="WP_381193303.1">
    <property type="nucleotide sequence ID" value="NZ_JBHSFE010000008.1"/>
</dbReference>
<gene>
    <name evidence="12" type="ORF">ACFO9E_09715</name>
</gene>
<reference evidence="13" key="1">
    <citation type="journal article" date="2019" name="Int. J. Syst. Evol. Microbiol.">
        <title>The Global Catalogue of Microorganisms (GCM) 10K type strain sequencing project: providing services to taxonomists for standard genome sequencing and annotation.</title>
        <authorList>
            <consortium name="The Broad Institute Genomics Platform"/>
            <consortium name="The Broad Institute Genome Sequencing Center for Infectious Disease"/>
            <person name="Wu L."/>
            <person name="Ma J."/>
        </authorList>
    </citation>
    <scope>NUCLEOTIDE SEQUENCE [LARGE SCALE GENOMIC DNA]</scope>
    <source>
        <strain evidence="13">CGMCC 4.7139</strain>
    </source>
</reference>
<dbReference type="Gene3D" id="3.10.450.490">
    <property type="match status" value="1"/>
</dbReference>
<evidence type="ECO:0000313" key="12">
    <source>
        <dbReference type="EMBL" id="MFC4608093.1"/>
    </source>
</evidence>
<dbReference type="InterPro" id="IPR013856">
    <property type="entry name" value="Peptidase_M4_domain"/>
</dbReference>
<evidence type="ECO:0000256" key="7">
    <source>
        <dbReference type="ARBA" id="ARBA00023049"/>
    </source>
</evidence>
<evidence type="ECO:0000256" key="6">
    <source>
        <dbReference type="ARBA" id="ARBA00022833"/>
    </source>
</evidence>
<keyword evidence="3" id="KW-0479">Metal-binding</keyword>
<keyword evidence="13" id="KW-1185">Reference proteome</keyword>
<feature type="domain" description="Peptidase M4 C-terminal" evidence="10">
    <location>
        <begin position="454"/>
        <end position="608"/>
    </location>
</feature>
<dbReference type="Gene3D" id="3.10.170.10">
    <property type="match status" value="1"/>
</dbReference>
<evidence type="ECO:0000256" key="3">
    <source>
        <dbReference type="ARBA" id="ARBA00022723"/>
    </source>
</evidence>
<accession>A0ABV9G4G9</accession>
<dbReference type="Pfam" id="PF02868">
    <property type="entry name" value="Peptidase_M4_C"/>
    <property type="match status" value="1"/>
</dbReference>
<dbReference type="InterPro" id="IPR011096">
    <property type="entry name" value="FTP_domain"/>
</dbReference>
<feature type="signal peptide" evidence="8">
    <location>
        <begin position="1"/>
        <end position="37"/>
    </location>
</feature>
<evidence type="ECO:0000256" key="2">
    <source>
        <dbReference type="ARBA" id="ARBA00022670"/>
    </source>
</evidence>
<keyword evidence="2" id="KW-0645">Protease</keyword>
<feature type="domain" description="FTP" evidence="11">
    <location>
        <begin position="103"/>
        <end position="136"/>
    </location>
</feature>
<evidence type="ECO:0000256" key="8">
    <source>
        <dbReference type="SAM" id="SignalP"/>
    </source>
</evidence>
<name>A0ABV9G4G9_9ACTN</name>
<keyword evidence="7" id="KW-0482">Metalloprotease</keyword>
<feature type="domain" description="Peptidase M4" evidence="9">
    <location>
        <begin position="290"/>
        <end position="451"/>
    </location>
</feature>
<proteinExistence type="inferred from homology"/>
<dbReference type="InterPro" id="IPR027268">
    <property type="entry name" value="Peptidase_M4/M1_CTD_sf"/>
</dbReference>
<dbReference type="EMBL" id="JBHSFE010000008">
    <property type="protein sequence ID" value="MFC4608093.1"/>
    <property type="molecule type" value="Genomic_DNA"/>
</dbReference>
<evidence type="ECO:0000256" key="4">
    <source>
        <dbReference type="ARBA" id="ARBA00022729"/>
    </source>
</evidence>
<evidence type="ECO:0000256" key="1">
    <source>
        <dbReference type="ARBA" id="ARBA00009388"/>
    </source>
</evidence>
<keyword evidence="4 8" id="KW-0732">Signal</keyword>
<protein>
    <submittedName>
        <fullName evidence="12">M4 family metallopeptidase</fullName>
    </submittedName>
</protein>
<dbReference type="CDD" id="cd09597">
    <property type="entry name" value="M4_TLP"/>
    <property type="match status" value="1"/>
</dbReference>
<dbReference type="PRINTS" id="PR00730">
    <property type="entry name" value="THERMOLYSIN"/>
</dbReference>
<keyword evidence="5" id="KW-0378">Hydrolase</keyword>
<dbReference type="InterPro" id="IPR001570">
    <property type="entry name" value="Peptidase_M4_C_domain"/>
</dbReference>
<dbReference type="Pfam" id="PF07504">
    <property type="entry name" value="FTP"/>
    <property type="match status" value="1"/>
</dbReference>
<dbReference type="SUPFAM" id="SSF55486">
    <property type="entry name" value="Metalloproteases ('zincins'), catalytic domain"/>
    <property type="match status" value="1"/>
</dbReference>
<comment type="caution">
    <text evidence="12">The sequence shown here is derived from an EMBL/GenBank/DDBJ whole genome shotgun (WGS) entry which is preliminary data.</text>
</comment>
<comment type="similarity">
    <text evidence="1">Belongs to the peptidase M4 family.</text>
</comment>
<sequence>MRKARTSTQRPGISRGTGLAALLGAAGLLLTAVPAQAVTPPAAAPPADVIPGAETATPSLVDGIREPADAKASPADAALGHLDAKDSRYRIAEPRRDLAPLRTVRNGAKEVVRLQQKHHGIPVFGGQYVVRMESKGGERVVTGTSGKYFTGLKTGTKSTLSKETAVRRAVAATAARLGGKTLSKGDAVRGKGAKSAKAAALTGAAGGLVVIPRGEGVLAYHVTVRGTNPTTGEPVLRQVYIDARAGFPVLQFSGIKTLTAQKAAAPAAAHRAAPGSARAADADPAAGLKGTGVKLDGAKVDFDVQLDTARDQYMLIDQSRMGGTSKNTLTTWDARDRDVSEVSGIWPSGLKEFSHPAKEFGKDATESGAVDAHWAAGKVYDYFKTNHARDSLDGRGMTVNSLVGVTFFGGPYVNAFWDGQKMVYGSGDEDYKPLSADLDVVGHEMTHGVVENTANLVYAGQSGALNEALADYFGNAIDTGVSGASMDDPDAGLIGEDLCRTTKPRDCALRNLNDGASTSKNFLGVAFGTDNGGVHLNSTIFSGALWDLRQDVGGELADRIVYKALAEYMTPLDGFTDGRNAVLAAAKDLGVTAKQLAVVKRSFNAHGIVDGWEDALGVDSDQLLGKINTSGTGVQAGGGWWTVSQSNDDGSEPYSVYAGRTDGKGAPKLISPNDGRYHVYPATDGKTVVWAAYGTTSLDILSRPLAGGPVKKLYTSTTNVGGLRVENGVVVFESIGIFGDRHVAHLRPGDREPTFVDGGGFDTLTALPAIKNGKLVYAKLYPTPEEYKLGVEVYDLKTGKTTLAEQLGEPQSLGQSGINSTHIFWLVDENLNDQGQMGVHRSGLDGTGTVDISPEAKPNALLPFDLTASEEAVTVSSALPDTALRNESLPKLWQLTTDGSRRERVSCNRGEQISPAAVVGRQVVWIDGTTGWTDLVTRERPAGLCG</sequence>
<keyword evidence="6" id="KW-0862">Zinc</keyword>
<feature type="chain" id="PRO_5045417081" evidence="8">
    <location>
        <begin position="38"/>
        <end position="946"/>
    </location>
</feature>
<organism evidence="12 13">
    <name type="scientific">Streptomyces maoxianensis</name>
    <dbReference type="NCBI Taxonomy" id="1459942"/>
    <lineage>
        <taxon>Bacteria</taxon>
        <taxon>Bacillati</taxon>
        <taxon>Actinomycetota</taxon>
        <taxon>Actinomycetes</taxon>
        <taxon>Kitasatosporales</taxon>
        <taxon>Streptomycetaceae</taxon>
        <taxon>Streptomyces</taxon>
    </lineage>
</organism>
<evidence type="ECO:0000259" key="10">
    <source>
        <dbReference type="Pfam" id="PF02868"/>
    </source>
</evidence>
<dbReference type="InterPro" id="IPR050728">
    <property type="entry name" value="Zinc_Metalloprotease_M4"/>
</dbReference>
<dbReference type="Gene3D" id="1.10.390.10">
    <property type="entry name" value="Neutral Protease Domain 2"/>
    <property type="match status" value="1"/>
</dbReference>
<evidence type="ECO:0000259" key="11">
    <source>
        <dbReference type="Pfam" id="PF07504"/>
    </source>
</evidence>